<reference evidence="3" key="1">
    <citation type="journal article" date="2023" name="Commun. Biol.">
        <title>Genome analysis of Parmales, the sister group of diatoms, reveals the evolutionary specialization of diatoms from phago-mixotrophs to photoautotrophs.</title>
        <authorList>
            <person name="Ban H."/>
            <person name="Sato S."/>
            <person name="Yoshikawa S."/>
            <person name="Yamada K."/>
            <person name="Nakamura Y."/>
            <person name="Ichinomiya M."/>
            <person name="Sato N."/>
            <person name="Blanc-Mathieu R."/>
            <person name="Endo H."/>
            <person name="Kuwata A."/>
            <person name="Ogata H."/>
        </authorList>
    </citation>
    <scope>NUCLEOTIDE SEQUENCE [LARGE SCALE GENOMIC DNA]</scope>
</reference>
<organism evidence="2 3">
    <name type="scientific">Triparma laevis f. inornata</name>
    <dbReference type="NCBI Taxonomy" id="1714386"/>
    <lineage>
        <taxon>Eukaryota</taxon>
        <taxon>Sar</taxon>
        <taxon>Stramenopiles</taxon>
        <taxon>Ochrophyta</taxon>
        <taxon>Bolidophyceae</taxon>
        <taxon>Parmales</taxon>
        <taxon>Triparmaceae</taxon>
        <taxon>Triparma</taxon>
    </lineage>
</organism>
<name>A0A9W7B6Q4_9STRA</name>
<gene>
    <name evidence="2" type="ORF">TL16_g10154</name>
</gene>
<evidence type="ECO:0000313" key="2">
    <source>
        <dbReference type="EMBL" id="GMH85196.1"/>
    </source>
</evidence>
<dbReference type="EMBL" id="BLQM01000355">
    <property type="protein sequence ID" value="GMH85196.1"/>
    <property type="molecule type" value="Genomic_DNA"/>
</dbReference>
<feature type="region of interest" description="Disordered" evidence="1">
    <location>
        <begin position="1"/>
        <end position="30"/>
    </location>
</feature>
<feature type="compositionally biased region" description="Acidic residues" evidence="1">
    <location>
        <begin position="463"/>
        <end position="494"/>
    </location>
</feature>
<feature type="compositionally biased region" description="Acidic residues" evidence="1">
    <location>
        <begin position="365"/>
        <end position="382"/>
    </location>
</feature>
<evidence type="ECO:0000256" key="1">
    <source>
        <dbReference type="SAM" id="MobiDB-lite"/>
    </source>
</evidence>
<evidence type="ECO:0000313" key="3">
    <source>
        <dbReference type="Proteomes" id="UP001162640"/>
    </source>
</evidence>
<feature type="compositionally biased region" description="Acidic residues" evidence="1">
    <location>
        <begin position="503"/>
        <end position="516"/>
    </location>
</feature>
<protein>
    <submittedName>
        <fullName evidence="2">Uncharacterized protein</fullName>
    </submittedName>
</protein>
<feature type="compositionally biased region" description="Basic and acidic residues" evidence="1">
    <location>
        <begin position="419"/>
        <end position="429"/>
    </location>
</feature>
<proteinExistence type="predicted"/>
<accession>A0A9W7B6Q4</accession>
<dbReference type="Proteomes" id="UP001162640">
    <property type="component" value="Unassembled WGS sequence"/>
</dbReference>
<feature type="region of interest" description="Disordered" evidence="1">
    <location>
        <begin position="365"/>
        <end position="516"/>
    </location>
</feature>
<comment type="caution">
    <text evidence="2">The sequence shown here is derived from an EMBL/GenBank/DDBJ whole genome shotgun (WGS) entry which is preliminary data.</text>
</comment>
<feature type="compositionally biased region" description="Gly residues" evidence="1">
    <location>
        <begin position="448"/>
        <end position="462"/>
    </location>
</feature>
<sequence>MSDSSDSDTDTCPRPSYLDSPGGSSVNADDFSLDSDFDGANASQIQTMLKAVYHTDRLKGGYLYVNQSKQITKQITSQIETQITYNNSTNIWTVLDSNNNNNPQTQPPPTTATSIASSTATPLLPLIFYLTRGPSTLPCTLSSLTSYVLLYVHSYVDYVRKCAHECEGERLSMIVGVTLERMLDDGLEFRGGREASKTKLNHLINVIIIAFQDLKDRGLVINSACSSNIKLSSTGVLLLLERRSNILEDCEEVDRVNFKWGLEGGNEDVLRRLGGEVGGEVGCSLDVCDPGWRKIAGSVDCSSSHGGGWDLGHGVGGRRTPTYFLDSTETKSAQAVEWELTRNDVFFTSNDSSGVKRQYVEVDLFDDDDDDEDGDRNEDGSNDSENAMRDQQQPASAAFKRIRRGPTPPVPVPATSKMDVVKKDKKAEDGDSCLSNDWSSAGEEEEGGYGGVDGFMEGGGEGDGVEGEENDNSSSSDSEEMVGSDSEDDSDSDDTERKRWDDDSLGDSDSDNSEDE</sequence>
<dbReference type="AlphaFoldDB" id="A0A9W7B6Q4"/>